<feature type="region of interest" description="Disordered" evidence="1">
    <location>
        <begin position="24"/>
        <end position="132"/>
    </location>
</feature>
<keyword evidence="3" id="KW-1185">Reference proteome</keyword>
<organism evidence="2 3">
    <name type="scientific">Eilatimonas milleporae</name>
    <dbReference type="NCBI Taxonomy" id="911205"/>
    <lineage>
        <taxon>Bacteria</taxon>
        <taxon>Pseudomonadati</taxon>
        <taxon>Pseudomonadota</taxon>
        <taxon>Alphaproteobacteria</taxon>
        <taxon>Kordiimonadales</taxon>
        <taxon>Kordiimonadaceae</taxon>
        <taxon>Eilatimonas</taxon>
    </lineage>
</organism>
<feature type="compositionally biased region" description="Polar residues" evidence="1">
    <location>
        <begin position="85"/>
        <end position="99"/>
    </location>
</feature>
<evidence type="ECO:0000313" key="3">
    <source>
        <dbReference type="Proteomes" id="UP000271227"/>
    </source>
</evidence>
<comment type="caution">
    <text evidence="2">The sequence shown here is derived from an EMBL/GenBank/DDBJ whole genome shotgun (WGS) entry which is preliminary data.</text>
</comment>
<dbReference type="InParanoid" id="A0A3M0CFB4"/>
<sequence length="132" mass="13536">MPFHIRNGTITTLQGTTWMSAPAPYRSANAVPCSPSRSTQGGEAAFDDSPPDQAAYIPPGQSSGTSAPATGLGYPSHGGDAGKTRTPQQHTPTDRTTTAAGGPNRIKPGQTPQGASGRLAAFRTMTARETAL</sequence>
<name>A0A3M0CFB4_9PROT</name>
<protein>
    <submittedName>
        <fullName evidence="2">Uncharacterized protein</fullName>
    </submittedName>
</protein>
<gene>
    <name evidence="2" type="ORF">BXY39_1762</name>
</gene>
<accession>A0A3M0CFB4</accession>
<evidence type="ECO:0000313" key="2">
    <source>
        <dbReference type="EMBL" id="RMB07675.1"/>
    </source>
</evidence>
<proteinExistence type="predicted"/>
<evidence type="ECO:0000256" key="1">
    <source>
        <dbReference type="SAM" id="MobiDB-lite"/>
    </source>
</evidence>
<reference evidence="2 3" key="1">
    <citation type="submission" date="2018-10" db="EMBL/GenBank/DDBJ databases">
        <title>Genomic Encyclopedia of Archaeal and Bacterial Type Strains, Phase II (KMG-II): from individual species to whole genera.</title>
        <authorList>
            <person name="Goeker M."/>
        </authorList>
    </citation>
    <scope>NUCLEOTIDE SEQUENCE [LARGE SCALE GENOMIC DNA]</scope>
    <source>
        <strain evidence="2 3">DSM 25217</strain>
    </source>
</reference>
<dbReference type="AlphaFoldDB" id="A0A3M0CFB4"/>
<dbReference type="EMBL" id="REFR01000011">
    <property type="protein sequence ID" value="RMB07675.1"/>
    <property type="molecule type" value="Genomic_DNA"/>
</dbReference>
<dbReference type="Proteomes" id="UP000271227">
    <property type="component" value="Unassembled WGS sequence"/>
</dbReference>